<dbReference type="EMBL" id="VJXX01000004">
    <property type="protein sequence ID" value="MPY11601.1"/>
    <property type="molecule type" value="Genomic_DNA"/>
</dbReference>
<dbReference type="Gene3D" id="1.50.10.20">
    <property type="match status" value="1"/>
</dbReference>
<dbReference type="Pfam" id="PF03663">
    <property type="entry name" value="Glyco_hydro_76"/>
    <property type="match status" value="1"/>
</dbReference>
<dbReference type="RefSeq" id="WP_152816318.1">
    <property type="nucleotide sequence ID" value="NZ_VJXX01000004.1"/>
</dbReference>
<dbReference type="SUPFAM" id="SSF48208">
    <property type="entry name" value="Six-hairpin glycosidases"/>
    <property type="match status" value="1"/>
</dbReference>
<gene>
    <name evidence="1" type="ORF">FNH21_12890</name>
</gene>
<dbReference type="OrthoDB" id="2505409at2"/>
<keyword evidence="2" id="KW-1185">Reference proteome</keyword>
<dbReference type="AlphaFoldDB" id="A0A7X1NRD9"/>
<dbReference type="PANTHER" id="PTHR47791">
    <property type="entry name" value="MEIOTICALLY UP-REGULATED GENE 191 PROTEIN"/>
    <property type="match status" value="1"/>
</dbReference>
<protein>
    <submittedName>
        <fullName evidence="1">Glycosyl hydrolase</fullName>
    </submittedName>
</protein>
<dbReference type="InterPro" id="IPR008928">
    <property type="entry name" value="6-hairpin_glycosidase_sf"/>
</dbReference>
<dbReference type="Proteomes" id="UP000326464">
    <property type="component" value="Unassembled WGS sequence"/>
</dbReference>
<dbReference type="InterPro" id="IPR053169">
    <property type="entry name" value="MUG_Protein"/>
</dbReference>
<organism evidence="1 2">
    <name type="scientific">Arthrobacter bussei</name>
    <dbReference type="NCBI Taxonomy" id="2594179"/>
    <lineage>
        <taxon>Bacteria</taxon>
        <taxon>Bacillati</taxon>
        <taxon>Actinomycetota</taxon>
        <taxon>Actinomycetes</taxon>
        <taxon>Micrococcales</taxon>
        <taxon>Micrococcaceae</taxon>
        <taxon>Arthrobacter</taxon>
    </lineage>
</organism>
<accession>A0A7X1NRD9</accession>
<reference evidence="2" key="1">
    <citation type="submission" date="2019-07" db="EMBL/GenBank/DDBJ databases">
        <title>Arthrobacter KR32 sp. nov., isolated from mountain cheese made of cows milk.</title>
        <authorList>
            <person name="Flegler A."/>
        </authorList>
    </citation>
    <scope>NUCLEOTIDE SEQUENCE [LARGE SCALE GENOMIC DNA]</scope>
    <source>
        <strain evidence="2">KR32</strain>
    </source>
</reference>
<evidence type="ECO:0000313" key="1">
    <source>
        <dbReference type="EMBL" id="MPY11601.1"/>
    </source>
</evidence>
<dbReference type="GO" id="GO:0005975">
    <property type="term" value="P:carbohydrate metabolic process"/>
    <property type="evidence" value="ECO:0007669"/>
    <property type="project" value="InterPro"/>
</dbReference>
<evidence type="ECO:0000313" key="2">
    <source>
        <dbReference type="Proteomes" id="UP000326464"/>
    </source>
</evidence>
<proteinExistence type="predicted"/>
<name>A0A7X1NRD9_9MICC</name>
<sequence>MPIPDDAASITAAGVRQLFARRSLHVPGTRLGSIAFPPPTSARSHWHYWWQAHFLDCLLDEHLRTSGAGDGDGDGAGDSAGDGTGALPEARKLARGIWLRNGGRWRNSYYDDMAWLALALQRLDAVEARRRPRRRVRILGAALRSAHTAELGGGVYWNTTRDYKNTPSTAPAAVFFARAGDTARAQDLLDWLRDRLFDEDSGLFLDGVKADGRVDRGLHTYNQGTVLGALIEVGGADNLSTAADLVGAIARGVADDDGVLPLAAGGDAGLFTGILARYLAEAAVAGIGPVASATAQRLLDATAEHLWDGRLSAGGTLIFPPVQNGPVSLSSQLQAWMVLEARSAAGSTGTARA</sequence>
<keyword evidence="1" id="KW-0378">Hydrolase</keyword>
<comment type="caution">
    <text evidence="1">The sequence shown here is derived from an EMBL/GenBank/DDBJ whole genome shotgun (WGS) entry which is preliminary data.</text>
</comment>
<dbReference type="GO" id="GO:0016787">
    <property type="term" value="F:hydrolase activity"/>
    <property type="evidence" value="ECO:0007669"/>
    <property type="project" value="UniProtKB-KW"/>
</dbReference>
<dbReference type="InterPro" id="IPR005198">
    <property type="entry name" value="Glyco_hydro_76"/>
</dbReference>
<dbReference type="PANTHER" id="PTHR47791:SF3">
    <property type="entry name" value="MEIOTICALLY UP-REGULATED GENE 191 PROTEIN"/>
    <property type="match status" value="1"/>
</dbReference>